<name>A0A9P8RWL8_9EUKA</name>
<dbReference type="GeneID" id="94299824"/>
<reference evidence="2" key="2">
    <citation type="submission" date="2020-12" db="EMBL/GenBank/DDBJ databases">
        <title>New Spironucleus salmonicida genome in near-complete chromosomes.</title>
        <authorList>
            <person name="Xu F."/>
            <person name="Kurt Z."/>
            <person name="Jimenez-Gonzalez A."/>
            <person name="Astvaldsson A."/>
            <person name="Andersson J.O."/>
            <person name="Svard S.G."/>
        </authorList>
    </citation>
    <scope>NUCLEOTIDE SEQUENCE</scope>
    <source>
        <strain evidence="2">ATCC 50377</strain>
    </source>
</reference>
<proteinExistence type="predicted"/>
<dbReference type="EMBL" id="AUWU02000006">
    <property type="protein sequence ID" value="KAH0571612.1"/>
    <property type="molecule type" value="Genomic_DNA"/>
</dbReference>
<dbReference type="Proteomes" id="UP000018208">
    <property type="component" value="Unassembled WGS sequence"/>
</dbReference>
<keyword evidence="4" id="KW-1185">Reference proteome</keyword>
<organism evidence="2 4">
    <name type="scientific">Spironucleus salmonicida</name>
    <dbReference type="NCBI Taxonomy" id="348837"/>
    <lineage>
        <taxon>Eukaryota</taxon>
        <taxon>Metamonada</taxon>
        <taxon>Diplomonadida</taxon>
        <taxon>Hexamitidae</taxon>
        <taxon>Hexamitinae</taxon>
        <taxon>Spironucleus</taxon>
    </lineage>
</organism>
<sequence>MSQKFPTLQLAPATTKPTPRHSLTTRNALRLRINETQKHLYDTPHTQVLALRQSQPGSTQRFTRSKHQSAIAQIAAMQSNRQGAKMTPNQQEEYLTFLVQKAFFDYLNTQTDLFKEIALKLEAARGQTFQEYDRLSQLKSDNFYLQKKLIEMQNSKIYSSCQDVKTLLQSCNSDLIALLQEIGVCKKLSKLDEAEAVGKQIELMNQKIQTVQTAVHQLNNVIQGK</sequence>
<dbReference type="RefSeq" id="XP_067762385.1">
    <property type="nucleotide sequence ID" value="XM_067909629.1"/>
</dbReference>
<evidence type="ECO:0000313" key="2">
    <source>
        <dbReference type="EMBL" id="KAH0571612.1"/>
    </source>
</evidence>
<accession>A0A9P8RWL8</accession>
<gene>
    <name evidence="2" type="ORF">SS50377_25801</name>
    <name evidence="3" type="ORF">SS50377_25805</name>
</gene>
<protein>
    <submittedName>
        <fullName evidence="2">Uncharacterized protein</fullName>
    </submittedName>
</protein>
<reference evidence="2" key="1">
    <citation type="journal article" date="2014" name="PLoS Genet.">
        <title>The Genome of Spironucleus salmonicida Highlights a Fish Pathogen Adapted to Fluctuating Environments.</title>
        <authorList>
            <person name="Xu F."/>
            <person name="Jerlstrom-Hultqvist J."/>
            <person name="Einarsson E."/>
            <person name="Astvaldsson A."/>
            <person name="Svard S.G."/>
            <person name="Andersson J.O."/>
        </authorList>
    </citation>
    <scope>NUCLEOTIDE SEQUENCE</scope>
    <source>
        <strain evidence="2">ATCC 50377</strain>
    </source>
</reference>
<evidence type="ECO:0000313" key="3">
    <source>
        <dbReference type="EMBL" id="KAH0571616.1"/>
    </source>
</evidence>
<evidence type="ECO:0000256" key="1">
    <source>
        <dbReference type="SAM" id="MobiDB-lite"/>
    </source>
</evidence>
<evidence type="ECO:0000313" key="4">
    <source>
        <dbReference type="Proteomes" id="UP000018208"/>
    </source>
</evidence>
<dbReference type="EMBL" id="AUWU02000006">
    <property type="protein sequence ID" value="KAH0571616.1"/>
    <property type="molecule type" value="Genomic_DNA"/>
</dbReference>
<feature type="compositionally biased region" description="Polar residues" evidence="1">
    <location>
        <begin position="15"/>
        <end position="24"/>
    </location>
</feature>
<dbReference type="AlphaFoldDB" id="A0A9P8RWL8"/>
<comment type="caution">
    <text evidence="2">The sequence shown here is derived from an EMBL/GenBank/DDBJ whole genome shotgun (WGS) entry which is preliminary data.</text>
</comment>
<feature type="region of interest" description="Disordered" evidence="1">
    <location>
        <begin position="1"/>
        <end position="24"/>
    </location>
</feature>
<dbReference type="KEGG" id="ssao:94299824"/>